<keyword evidence="4" id="KW-0862">Zinc</keyword>
<dbReference type="RefSeq" id="WP_189570412.1">
    <property type="nucleotide sequence ID" value="NZ_BMXI01000010.1"/>
</dbReference>
<evidence type="ECO:0000256" key="4">
    <source>
        <dbReference type="ARBA" id="ARBA00022833"/>
    </source>
</evidence>
<dbReference type="Pfam" id="PF02633">
    <property type="entry name" value="Creatininase"/>
    <property type="match status" value="1"/>
</dbReference>
<sequence>MKDSLYQDPTVSQSCRLERLSWTEIAELQKKTNCLLVPVGATEQHGPHLPINTDSVIAEKVCDYASGKTGVPVLPVMAYSVSAGHTTKWTGTFSMSHATFIEAIKDLVGFAVETGWRRVVLLNAHMGNDASLRVAVDVLRVKYLGQLQIVVVNSFTLSDEIWQYFISDAADLHANKGETDLMLHLAPDTVRMEVVEDDPDRTTATVFSYPVSQTSLNGVTGNPSEGSAAQGAWLFEMMGEALASLLERALEEEPPLPKSAWEGTGFSF</sequence>
<dbReference type="EMBL" id="BMXI01000010">
    <property type="protein sequence ID" value="GHC57231.1"/>
    <property type="molecule type" value="Genomic_DNA"/>
</dbReference>
<gene>
    <name evidence="6" type="ORF">GCM10007100_25210</name>
</gene>
<comment type="caution">
    <text evidence="6">The sequence shown here is derived from an EMBL/GenBank/DDBJ whole genome shotgun (WGS) entry which is preliminary data.</text>
</comment>
<dbReference type="PANTHER" id="PTHR35005:SF1">
    <property type="entry name" value="2-AMINO-5-FORMYLAMINO-6-RIBOSYLAMINOPYRIMIDIN-4(3H)-ONE 5'-MONOPHOSPHATE DEFORMYLASE"/>
    <property type="match status" value="1"/>
</dbReference>
<evidence type="ECO:0000256" key="3">
    <source>
        <dbReference type="ARBA" id="ARBA00022801"/>
    </source>
</evidence>
<dbReference type="AlphaFoldDB" id="A0A918TP25"/>
<dbReference type="GO" id="GO:0009231">
    <property type="term" value="P:riboflavin biosynthetic process"/>
    <property type="evidence" value="ECO:0007669"/>
    <property type="project" value="TreeGrafter"/>
</dbReference>
<evidence type="ECO:0000256" key="5">
    <source>
        <dbReference type="ARBA" id="ARBA00024029"/>
    </source>
</evidence>
<dbReference type="GO" id="GO:0046872">
    <property type="term" value="F:metal ion binding"/>
    <property type="evidence" value="ECO:0007669"/>
    <property type="project" value="UniProtKB-KW"/>
</dbReference>
<keyword evidence="7" id="KW-1185">Reference proteome</keyword>
<reference evidence="6" key="1">
    <citation type="journal article" date="2014" name="Int. J. Syst. Evol. Microbiol.">
        <title>Complete genome sequence of Corynebacterium casei LMG S-19264T (=DSM 44701T), isolated from a smear-ripened cheese.</title>
        <authorList>
            <consortium name="US DOE Joint Genome Institute (JGI-PGF)"/>
            <person name="Walter F."/>
            <person name="Albersmeier A."/>
            <person name="Kalinowski J."/>
            <person name="Ruckert C."/>
        </authorList>
    </citation>
    <scope>NUCLEOTIDE SEQUENCE</scope>
    <source>
        <strain evidence="6">KCTC 12988</strain>
    </source>
</reference>
<comment type="cofactor">
    <cofactor evidence="1">
        <name>Zn(2+)</name>
        <dbReference type="ChEBI" id="CHEBI:29105"/>
    </cofactor>
</comment>
<evidence type="ECO:0000313" key="6">
    <source>
        <dbReference type="EMBL" id="GHC57231.1"/>
    </source>
</evidence>
<dbReference type="GO" id="GO:0016811">
    <property type="term" value="F:hydrolase activity, acting on carbon-nitrogen (but not peptide) bonds, in linear amides"/>
    <property type="evidence" value="ECO:0007669"/>
    <property type="project" value="TreeGrafter"/>
</dbReference>
<protein>
    <submittedName>
        <fullName evidence="6">Creatininase</fullName>
    </submittedName>
</protein>
<dbReference type="Gene3D" id="3.40.50.10310">
    <property type="entry name" value="Creatininase"/>
    <property type="match status" value="1"/>
</dbReference>
<proteinExistence type="inferred from homology"/>
<reference evidence="6" key="2">
    <citation type="submission" date="2020-09" db="EMBL/GenBank/DDBJ databases">
        <authorList>
            <person name="Sun Q."/>
            <person name="Kim S."/>
        </authorList>
    </citation>
    <scope>NUCLEOTIDE SEQUENCE</scope>
    <source>
        <strain evidence="6">KCTC 12988</strain>
    </source>
</reference>
<evidence type="ECO:0000313" key="7">
    <source>
        <dbReference type="Proteomes" id="UP000644507"/>
    </source>
</evidence>
<dbReference type="SUPFAM" id="SSF102215">
    <property type="entry name" value="Creatininase"/>
    <property type="match status" value="1"/>
</dbReference>
<keyword evidence="3" id="KW-0378">Hydrolase</keyword>
<evidence type="ECO:0000256" key="2">
    <source>
        <dbReference type="ARBA" id="ARBA00022723"/>
    </source>
</evidence>
<dbReference type="InterPro" id="IPR024087">
    <property type="entry name" value="Creatininase-like_sf"/>
</dbReference>
<accession>A0A918TP25</accession>
<comment type="similarity">
    <text evidence="5">Belongs to the creatininase superfamily.</text>
</comment>
<evidence type="ECO:0000256" key="1">
    <source>
        <dbReference type="ARBA" id="ARBA00001947"/>
    </source>
</evidence>
<name>A0A918TP25_9BACT</name>
<dbReference type="PANTHER" id="PTHR35005">
    <property type="entry name" value="3-DEHYDRO-SCYLLO-INOSOSE HYDROLASE"/>
    <property type="match status" value="1"/>
</dbReference>
<dbReference type="Proteomes" id="UP000644507">
    <property type="component" value="Unassembled WGS sequence"/>
</dbReference>
<keyword evidence="2" id="KW-0479">Metal-binding</keyword>
<dbReference type="InterPro" id="IPR003785">
    <property type="entry name" value="Creatininase/forma_Hydrolase"/>
</dbReference>
<organism evidence="6 7">
    <name type="scientific">Roseibacillus persicicus</name>
    <dbReference type="NCBI Taxonomy" id="454148"/>
    <lineage>
        <taxon>Bacteria</taxon>
        <taxon>Pseudomonadati</taxon>
        <taxon>Verrucomicrobiota</taxon>
        <taxon>Verrucomicrobiia</taxon>
        <taxon>Verrucomicrobiales</taxon>
        <taxon>Verrucomicrobiaceae</taxon>
        <taxon>Roseibacillus</taxon>
    </lineage>
</organism>